<dbReference type="EMBL" id="JAAWVT010000007">
    <property type="protein sequence ID" value="NKG21763.1"/>
    <property type="molecule type" value="Genomic_DNA"/>
</dbReference>
<evidence type="ECO:0000313" key="2">
    <source>
        <dbReference type="EMBL" id="NKG21763.1"/>
    </source>
</evidence>
<organism evidence="2 3">
    <name type="scientific">Paeniglutamicibacter terrestris</name>
    <dbReference type="NCBI Taxonomy" id="2723403"/>
    <lineage>
        <taxon>Bacteria</taxon>
        <taxon>Bacillati</taxon>
        <taxon>Actinomycetota</taxon>
        <taxon>Actinomycetes</taxon>
        <taxon>Micrococcales</taxon>
        <taxon>Micrococcaceae</taxon>
        <taxon>Paeniglutamicibacter</taxon>
    </lineage>
</organism>
<accession>A0ABX1G668</accession>
<reference evidence="2 3" key="1">
    <citation type="submission" date="2020-04" db="EMBL/GenBank/DDBJ databases">
        <title>Paeniglutamicibacter sp. ANT13_2, a novel actinomycete isolated from sediment in Antarctica.</title>
        <authorList>
            <person name="Sakdapetsiri C."/>
            <person name="Pinyakong O."/>
        </authorList>
    </citation>
    <scope>NUCLEOTIDE SEQUENCE [LARGE SCALE GENOMIC DNA]</scope>
    <source>
        <strain evidence="2 3">ANT13_2</strain>
    </source>
</reference>
<name>A0ABX1G668_9MICC</name>
<feature type="compositionally biased region" description="Basic and acidic residues" evidence="1">
    <location>
        <begin position="1"/>
        <end position="27"/>
    </location>
</feature>
<keyword evidence="3" id="KW-1185">Reference proteome</keyword>
<dbReference type="RefSeq" id="WP_168152607.1">
    <property type="nucleotide sequence ID" value="NZ_JAAWVT010000007.1"/>
</dbReference>
<proteinExistence type="predicted"/>
<evidence type="ECO:0000256" key="1">
    <source>
        <dbReference type="SAM" id="MobiDB-lite"/>
    </source>
</evidence>
<comment type="caution">
    <text evidence="2">The sequence shown here is derived from an EMBL/GenBank/DDBJ whole genome shotgun (WGS) entry which is preliminary data.</text>
</comment>
<feature type="region of interest" description="Disordered" evidence="1">
    <location>
        <begin position="1"/>
        <end position="60"/>
    </location>
</feature>
<sequence length="60" mass="6358">MTESTHEEISAEKTAEKQKAQETDKISDPALSTQKGHDWSDEGGATEDGPAMGNEAAPGR</sequence>
<protein>
    <submittedName>
        <fullName evidence="2">Uncharacterized protein</fullName>
    </submittedName>
</protein>
<dbReference type="Proteomes" id="UP000746595">
    <property type="component" value="Unassembled WGS sequence"/>
</dbReference>
<gene>
    <name evidence="2" type="ORF">HED64_13730</name>
</gene>
<evidence type="ECO:0000313" key="3">
    <source>
        <dbReference type="Proteomes" id="UP000746595"/>
    </source>
</evidence>